<evidence type="ECO:0000256" key="2">
    <source>
        <dbReference type="ARBA" id="ARBA00022723"/>
    </source>
</evidence>
<dbReference type="PROSITE" id="PS50249">
    <property type="entry name" value="MPN"/>
    <property type="match status" value="1"/>
</dbReference>
<keyword evidence="1" id="KW-0645">Protease</keyword>
<evidence type="ECO:0000256" key="3">
    <source>
        <dbReference type="ARBA" id="ARBA00022801"/>
    </source>
</evidence>
<evidence type="ECO:0000259" key="6">
    <source>
        <dbReference type="PROSITE" id="PS50249"/>
    </source>
</evidence>
<dbReference type="GO" id="GO:0008237">
    <property type="term" value="F:metallopeptidase activity"/>
    <property type="evidence" value="ECO:0007669"/>
    <property type="project" value="UniProtKB-KW"/>
</dbReference>
<evidence type="ECO:0000313" key="8">
    <source>
        <dbReference type="Proteomes" id="UP000294752"/>
    </source>
</evidence>
<evidence type="ECO:0000256" key="4">
    <source>
        <dbReference type="ARBA" id="ARBA00022833"/>
    </source>
</evidence>
<reference evidence="7 8" key="1">
    <citation type="submission" date="2019-03" db="EMBL/GenBank/DDBJ databases">
        <title>Genomic Encyclopedia of Type Strains, Phase III (KMG-III): the genomes of soil and plant-associated and newly described type strains.</title>
        <authorList>
            <person name="Whitman W."/>
        </authorList>
    </citation>
    <scope>NUCLEOTIDE SEQUENCE [LARGE SCALE GENOMIC DNA]</scope>
    <source>
        <strain evidence="7 8">CGMCC 1.12801</strain>
    </source>
</reference>
<keyword evidence="3" id="KW-0378">Hydrolase</keyword>
<evidence type="ECO:0000313" key="7">
    <source>
        <dbReference type="EMBL" id="TDS06797.1"/>
    </source>
</evidence>
<comment type="caution">
    <text evidence="7">The sequence shown here is derived from an EMBL/GenBank/DDBJ whole genome shotgun (WGS) entry which is preliminary data.</text>
</comment>
<dbReference type="GO" id="GO:0006508">
    <property type="term" value="P:proteolysis"/>
    <property type="evidence" value="ECO:0007669"/>
    <property type="project" value="UniProtKB-KW"/>
</dbReference>
<dbReference type="PANTHER" id="PTHR30471:SF3">
    <property type="entry name" value="UPF0758 PROTEIN YEES-RELATED"/>
    <property type="match status" value="1"/>
</dbReference>
<dbReference type="OrthoDB" id="9804482at2"/>
<dbReference type="InterPro" id="IPR025657">
    <property type="entry name" value="RadC_JAB"/>
</dbReference>
<dbReference type="Pfam" id="PF04002">
    <property type="entry name" value="RadC"/>
    <property type="match status" value="1"/>
</dbReference>
<proteinExistence type="predicted"/>
<dbReference type="AlphaFoldDB" id="A0A4R7CUE0"/>
<dbReference type="CDD" id="cd08071">
    <property type="entry name" value="MPN_DUF2466"/>
    <property type="match status" value="1"/>
</dbReference>
<dbReference type="InterPro" id="IPR020891">
    <property type="entry name" value="UPF0758_CS"/>
</dbReference>
<protein>
    <submittedName>
        <fullName evidence="7">RadC-like JAB domain-containing protein</fullName>
    </submittedName>
</protein>
<evidence type="ECO:0000256" key="5">
    <source>
        <dbReference type="ARBA" id="ARBA00023049"/>
    </source>
</evidence>
<keyword evidence="4" id="KW-0862">Zinc</keyword>
<name>A0A4R7CUE0_9SPHI</name>
<dbReference type="InterPro" id="IPR037518">
    <property type="entry name" value="MPN"/>
</dbReference>
<gene>
    <name evidence="7" type="ORF">B0I21_11542</name>
</gene>
<dbReference type="Proteomes" id="UP000294752">
    <property type="component" value="Unassembled WGS sequence"/>
</dbReference>
<keyword evidence="2" id="KW-0479">Metal-binding</keyword>
<keyword evidence="8" id="KW-1185">Reference proteome</keyword>
<dbReference type="PROSITE" id="PS01302">
    <property type="entry name" value="UPF0758"/>
    <property type="match status" value="1"/>
</dbReference>
<dbReference type="GO" id="GO:0046872">
    <property type="term" value="F:metal ion binding"/>
    <property type="evidence" value="ECO:0007669"/>
    <property type="project" value="UniProtKB-KW"/>
</dbReference>
<evidence type="ECO:0000256" key="1">
    <source>
        <dbReference type="ARBA" id="ARBA00022670"/>
    </source>
</evidence>
<keyword evidence="5" id="KW-0482">Metalloprotease</keyword>
<dbReference type="InterPro" id="IPR001405">
    <property type="entry name" value="UPF0758"/>
</dbReference>
<dbReference type="RefSeq" id="WP_133642160.1">
    <property type="nucleotide sequence ID" value="NZ_SNZV01000015.1"/>
</dbReference>
<sequence length="163" mass="18176">MKNVANNLAQNKKQMAFANELALTYKKTEILADHQYHCINSSKKVAGLLRNIWDLDDLEIRESFYLLCFSSQLNLLGFQIVAKGGLDAVVVDLRILFSTALLCKSCSIVVAHNHPSGTLKPSGADRELTTKICEAGNLFDIRLNDHIILTADSYFSFRDEGLL</sequence>
<feature type="domain" description="MPN" evidence="6">
    <location>
        <begin position="38"/>
        <end position="163"/>
    </location>
</feature>
<organism evidence="7 8">
    <name type="scientific">Sphingobacterium paludis</name>
    <dbReference type="NCBI Taxonomy" id="1476465"/>
    <lineage>
        <taxon>Bacteria</taxon>
        <taxon>Pseudomonadati</taxon>
        <taxon>Bacteroidota</taxon>
        <taxon>Sphingobacteriia</taxon>
        <taxon>Sphingobacteriales</taxon>
        <taxon>Sphingobacteriaceae</taxon>
        <taxon>Sphingobacterium</taxon>
    </lineage>
</organism>
<dbReference type="PANTHER" id="PTHR30471">
    <property type="entry name" value="DNA REPAIR PROTEIN RADC"/>
    <property type="match status" value="1"/>
</dbReference>
<accession>A0A4R7CUE0</accession>
<dbReference type="EMBL" id="SNZV01000015">
    <property type="protein sequence ID" value="TDS06797.1"/>
    <property type="molecule type" value="Genomic_DNA"/>
</dbReference>
<dbReference type="Gene3D" id="3.40.140.10">
    <property type="entry name" value="Cytidine Deaminase, domain 2"/>
    <property type="match status" value="1"/>
</dbReference>